<keyword evidence="1" id="KW-0732">Signal</keyword>
<dbReference type="Proteomes" id="UP000603865">
    <property type="component" value="Unassembled WGS sequence"/>
</dbReference>
<comment type="caution">
    <text evidence="2">The sequence shown here is derived from an EMBL/GenBank/DDBJ whole genome shotgun (WGS) entry which is preliminary data.</text>
</comment>
<feature type="chain" id="PRO_5037863270" description="DUF1795 domain-containing protein" evidence="1">
    <location>
        <begin position="42"/>
        <end position="197"/>
    </location>
</feature>
<reference evidence="2" key="1">
    <citation type="journal article" date="2014" name="Int. J. Syst. Evol. Microbiol.">
        <title>Complete genome sequence of Corynebacterium casei LMG S-19264T (=DSM 44701T), isolated from a smear-ripened cheese.</title>
        <authorList>
            <consortium name="US DOE Joint Genome Institute (JGI-PGF)"/>
            <person name="Walter F."/>
            <person name="Albersmeier A."/>
            <person name="Kalinowski J."/>
            <person name="Ruckert C."/>
        </authorList>
    </citation>
    <scope>NUCLEOTIDE SEQUENCE</scope>
    <source>
        <strain evidence="2">JCM 31311</strain>
    </source>
</reference>
<feature type="signal peptide" evidence="1">
    <location>
        <begin position="1"/>
        <end position="41"/>
    </location>
</feature>
<proteinExistence type="predicted"/>
<evidence type="ECO:0000256" key="1">
    <source>
        <dbReference type="SAM" id="SignalP"/>
    </source>
</evidence>
<gene>
    <name evidence="2" type="ORF">GCM10008957_08760</name>
</gene>
<keyword evidence="3" id="KW-1185">Reference proteome</keyword>
<dbReference type="EMBL" id="BMQL01000003">
    <property type="protein sequence ID" value="GGQ98631.1"/>
    <property type="molecule type" value="Genomic_DNA"/>
</dbReference>
<accession>A0A918F1G3</accession>
<evidence type="ECO:0008006" key="4">
    <source>
        <dbReference type="Google" id="ProtNLM"/>
    </source>
</evidence>
<dbReference type="AlphaFoldDB" id="A0A918F1G3"/>
<dbReference type="RefSeq" id="WP_229775872.1">
    <property type="nucleotide sequence ID" value="NZ_BMQL01000003.1"/>
</dbReference>
<sequence>MKPNLTAVLNVYPKLRRAAPLLSAAAVLSAAVLPGAAYAQAATPTLAKLPNLPISIMPSDTLQMLKDEGIQKAFPTGNRPEAVLLTADSKVTMSFEWRDTKLAPADVPTMLSQFPAVIRSQVPGIKTLKQQMLTLNGNNWADFIFVAPGRSGDVRRELLITSAQGRMLVLTISSNLLDYTTKNETAVKALTGSMRIN</sequence>
<reference evidence="2" key="2">
    <citation type="submission" date="2020-09" db="EMBL/GenBank/DDBJ databases">
        <authorList>
            <person name="Sun Q."/>
            <person name="Ohkuma M."/>
        </authorList>
    </citation>
    <scope>NUCLEOTIDE SEQUENCE</scope>
    <source>
        <strain evidence="2">JCM 31311</strain>
    </source>
</reference>
<evidence type="ECO:0000313" key="2">
    <source>
        <dbReference type="EMBL" id="GGQ98631.1"/>
    </source>
</evidence>
<name>A0A918F1G3_9DEIO</name>
<organism evidence="2 3">
    <name type="scientific">Deinococcus ruber</name>
    <dbReference type="NCBI Taxonomy" id="1848197"/>
    <lineage>
        <taxon>Bacteria</taxon>
        <taxon>Thermotogati</taxon>
        <taxon>Deinococcota</taxon>
        <taxon>Deinococci</taxon>
        <taxon>Deinococcales</taxon>
        <taxon>Deinococcaceae</taxon>
        <taxon>Deinococcus</taxon>
    </lineage>
</organism>
<evidence type="ECO:0000313" key="3">
    <source>
        <dbReference type="Proteomes" id="UP000603865"/>
    </source>
</evidence>
<protein>
    <recommendedName>
        <fullName evidence="4">DUF1795 domain-containing protein</fullName>
    </recommendedName>
</protein>